<sequence>MTVRITAGLTLAAMATFAAGPLAAQQSKTADPATHNFVLIPERQTGTFADATATNMPSAPNLHTTDSTFVDVDSDGDLDVAVSVEMGANRLYLNDGKGKLTYKPGVYGDDVRDSEHVRHADFDGDGNQDVVFVAEANEVHQLFMGDGKGGFTDASDRLPASSQGNGLAIGDVNGDGLPDIFVGSTGEIGYGPGMKLRPARNLLFLNNPDNRGHFIDATQTHLPQTDDQTEGVALADMDGDGDLDVVLASPSHDNRLLFNDGKGRFTDESSRLDLRVPMETRDVHVLDVNKDGLLDIAFFNITSNNMNWDKDPQTRLLVNDGNGRYVDETEQRLPAHRFSSWAGRVVDFNSDGSSDLLVSAIDVPGFVPLQVRAWQNDGTGKFADVTSTVIPGITVGRGWSIGKGDLDGDGREDIVVGGWGTQARLLLTDVKGYQASLPPHEEIQPQSK</sequence>
<dbReference type="InterPro" id="IPR013517">
    <property type="entry name" value="FG-GAP"/>
</dbReference>
<protein>
    <submittedName>
        <fullName evidence="4">VCBS repeat-containing protein</fullName>
    </submittedName>
</protein>
<name>A0AAE7RBF6_9HYPH</name>
<proteinExistence type="predicted"/>
<dbReference type="AlphaFoldDB" id="A0AAE7RBF6"/>
<keyword evidence="6" id="KW-1185">Reference proteome</keyword>
<feature type="chain" id="PRO_5042148826" evidence="2">
    <location>
        <begin position="25"/>
        <end position="448"/>
    </location>
</feature>
<dbReference type="Pfam" id="PF13517">
    <property type="entry name" value="FG-GAP_3"/>
    <property type="match status" value="3"/>
</dbReference>
<organism evidence="4 5">
    <name type="scientific">Agrobacterium rubi</name>
    <dbReference type="NCBI Taxonomy" id="28099"/>
    <lineage>
        <taxon>Bacteria</taxon>
        <taxon>Pseudomonadati</taxon>
        <taxon>Pseudomonadota</taxon>
        <taxon>Alphaproteobacteria</taxon>
        <taxon>Hyphomicrobiales</taxon>
        <taxon>Rhizobiaceae</taxon>
        <taxon>Rhizobium/Agrobacterium group</taxon>
        <taxon>Agrobacterium</taxon>
    </lineage>
</organism>
<dbReference type="RefSeq" id="WP_065700911.1">
    <property type="nucleotide sequence ID" value="NZ_CP049208.1"/>
</dbReference>
<dbReference type="PANTHER" id="PTHR45460">
    <property type="entry name" value="SIMILAR TO CYSTEINE PROTEINASE"/>
    <property type="match status" value="1"/>
</dbReference>
<reference evidence="4" key="2">
    <citation type="submission" date="2020-02" db="EMBL/GenBank/DDBJ databases">
        <title>Unexpected conservation and global transmission of agrobacterial virulence plasmids.</title>
        <authorList>
            <person name="Weisberg A.J."/>
            <person name="Davis E.W. II"/>
            <person name="Tabima J.R."/>
            <person name="Belcher M.S."/>
            <person name="Miller M."/>
            <person name="Kuo C.-H."/>
            <person name="Loper J.E."/>
            <person name="Grunwald N.J."/>
            <person name="Putnam M.L."/>
            <person name="Chang J.H."/>
        </authorList>
    </citation>
    <scope>NUCLEOTIDE SEQUENCE</scope>
    <source>
        <strain evidence="4">W2/73</strain>
        <plasmid evidence="4">pW2_73_1</plasmid>
    </source>
</reference>
<accession>A0AAE7RBF6</accession>
<keyword evidence="4" id="KW-0614">Plasmid</keyword>
<dbReference type="InterPro" id="IPR028994">
    <property type="entry name" value="Integrin_alpha_N"/>
</dbReference>
<geneLocation type="plasmid" evidence="4 5">
    <name>pW2_73_1</name>
</geneLocation>
<evidence type="ECO:0000313" key="4">
    <source>
        <dbReference type="EMBL" id="QTG03347.1"/>
    </source>
</evidence>
<dbReference type="KEGG" id="arui:G6M88_23085"/>
<reference evidence="3 6" key="1">
    <citation type="journal article" date="2020" name="Science">
        <title>Unexpected conservation and global transmission of agrobacterial virulence plasmids.</title>
        <authorList>
            <person name="Weisberg A.J."/>
            <person name="Davis E.W. 2nd"/>
            <person name="Tabima J."/>
            <person name="Belcher M.S."/>
            <person name="Miller M."/>
            <person name="Kuo C.H."/>
            <person name="Loper J.E."/>
            <person name="Grunwald N.J."/>
            <person name="Putnam M.L."/>
            <person name="Chang J.H."/>
        </authorList>
    </citation>
    <scope>NUCLEOTIDE SEQUENCE [LARGE SCALE GENOMIC DNA]</scope>
    <source>
        <strain evidence="3 6">A19/93</strain>
    </source>
</reference>
<dbReference type="PANTHER" id="PTHR45460:SF2">
    <property type="entry name" value="ALPHA 1,3 GLUCANASE, GH71 FAMILY (EUROFUNG)"/>
    <property type="match status" value="1"/>
</dbReference>
<dbReference type="SUPFAM" id="SSF69318">
    <property type="entry name" value="Integrin alpha N-terminal domain"/>
    <property type="match status" value="1"/>
</dbReference>
<dbReference type="Proteomes" id="UP000663912">
    <property type="component" value="Plasmid pW2_73_1"/>
</dbReference>
<dbReference type="EMBL" id="JAAMCP010000017">
    <property type="protein sequence ID" value="NTF39817.1"/>
    <property type="molecule type" value="Genomic_DNA"/>
</dbReference>
<dbReference type="Gene3D" id="2.130.10.130">
    <property type="entry name" value="Integrin alpha, N-terminal"/>
    <property type="match status" value="2"/>
</dbReference>
<evidence type="ECO:0000256" key="2">
    <source>
        <dbReference type="SAM" id="SignalP"/>
    </source>
</evidence>
<dbReference type="Proteomes" id="UP000822331">
    <property type="component" value="Unassembled WGS sequence"/>
</dbReference>
<evidence type="ECO:0000313" key="6">
    <source>
        <dbReference type="Proteomes" id="UP000822331"/>
    </source>
</evidence>
<feature type="signal peptide" evidence="2">
    <location>
        <begin position="1"/>
        <end position="24"/>
    </location>
</feature>
<evidence type="ECO:0000313" key="5">
    <source>
        <dbReference type="Proteomes" id="UP000663912"/>
    </source>
</evidence>
<gene>
    <name evidence="3" type="ORF">G6L72_24320</name>
    <name evidence="4" type="ORF">G6M88_23085</name>
</gene>
<evidence type="ECO:0000313" key="3">
    <source>
        <dbReference type="EMBL" id="NTF39817.1"/>
    </source>
</evidence>
<evidence type="ECO:0000256" key="1">
    <source>
        <dbReference type="ARBA" id="ARBA00022729"/>
    </source>
</evidence>
<dbReference type="EMBL" id="CP049208">
    <property type="protein sequence ID" value="QTG03347.1"/>
    <property type="molecule type" value="Genomic_DNA"/>
</dbReference>
<keyword evidence="1 2" id="KW-0732">Signal</keyword>